<name>A0ABV8K4A5_9BACL</name>
<dbReference type="Pfam" id="PF18934">
    <property type="entry name" value="DUF5682"/>
    <property type="match status" value="1"/>
</dbReference>
<organism evidence="2 3">
    <name type="scientific">Paenibacillus xanthanilyticus</name>
    <dbReference type="NCBI Taxonomy" id="1783531"/>
    <lineage>
        <taxon>Bacteria</taxon>
        <taxon>Bacillati</taxon>
        <taxon>Bacillota</taxon>
        <taxon>Bacilli</taxon>
        <taxon>Bacillales</taxon>
        <taxon>Paenibacillaceae</taxon>
        <taxon>Paenibacillus</taxon>
    </lineage>
</organism>
<dbReference type="InterPro" id="IPR043737">
    <property type="entry name" value="DUF5682"/>
</dbReference>
<dbReference type="Proteomes" id="UP001595715">
    <property type="component" value="Unassembled WGS sequence"/>
</dbReference>
<gene>
    <name evidence="2" type="ORF">ACFOZ8_14345</name>
</gene>
<protein>
    <submittedName>
        <fullName evidence="2">DUF5682 family protein</fullName>
    </submittedName>
</protein>
<dbReference type="EMBL" id="JBHSAM010000026">
    <property type="protein sequence ID" value="MFC4100821.1"/>
    <property type="molecule type" value="Genomic_DNA"/>
</dbReference>
<evidence type="ECO:0000313" key="3">
    <source>
        <dbReference type="Proteomes" id="UP001595715"/>
    </source>
</evidence>
<sequence length="813" mass="90178">MSASSAEGRVHVFGVRHLSPAGAHHLRRFLDAVKPAVVLVEGPADASDWIGQLTKSGVVPPIALMAYTENLPVRTLLYPFASYSPEYEAFRWAAANGASAAFIDLPSDISIPLYDYRKAARREAEDAEALAKTEAQGTAAGESARDDAESSEADDRGDVPDTGRTGAARRDFYVKQHELYERIASFAGEDDYESYWERHFEHDERTDGYRQEIEELSRQMRGLLEHDERLADPVESAVNEVRESYMRLEIARRLESGVPPERIVVVTGAHHVSGLTADLPPMSEAQLAALPRTSTKRTLMPYSYYKLSSHSGYGAGNPAPAYFELLWACLQEGGLARLPSIYLTRVAQRLREQGTYRSTASVIEGVRLASALASMRGSGQPILRDLRDAAVVTLGYGERAVVAEAMARTEIGTDIGYLPEGISQTPIQDDMNRNLKRLKLDKYKRAEASELELDLRENRRVKSEEAAFIDLNRSTFLHRLALLGISFAKKKALRADAGAWAEHWVLQWSPEAEIELIESTLKGETIEWAAAFTIRERLADCADIAEASRLIRISSDCGLPACMEEARAALQRLSVDGQQFVPLADAAFELSGLIRYGSIRKTDTAPLMPLLSQLFFRAAIGLIDASACSDDAAKAMLAGINRMHTVSQDQYDTVDDELWKRQLRELAFRDDRNARLSGFAFAIMLERHAVTEAECEREVARRLSPGIPADLGAGWFEGLSMRNRYALLSRPSLWGQLDDYLGSLEPAQFKRSLVFLRRAFAAFDAREKAAVAELLGDWWGADAQRDAEALQQPLSDEVLAAIAALDEFDFSDF</sequence>
<comment type="caution">
    <text evidence="2">The sequence shown here is derived from an EMBL/GenBank/DDBJ whole genome shotgun (WGS) entry which is preliminary data.</text>
</comment>
<feature type="compositionally biased region" description="Basic and acidic residues" evidence="1">
    <location>
        <begin position="143"/>
        <end position="161"/>
    </location>
</feature>
<evidence type="ECO:0000256" key="1">
    <source>
        <dbReference type="SAM" id="MobiDB-lite"/>
    </source>
</evidence>
<feature type="region of interest" description="Disordered" evidence="1">
    <location>
        <begin position="127"/>
        <end position="167"/>
    </location>
</feature>
<dbReference type="RefSeq" id="WP_377719477.1">
    <property type="nucleotide sequence ID" value="NZ_JBHSAM010000026.1"/>
</dbReference>
<evidence type="ECO:0000313" key="2">
    <source>
        <dbReference type="EMBL" id="MFC4100821.1"/>
    </source>
</evidence>
<proteinExistence type="predicted"/>
<accession>A0ABV8K4A5</accession>
<reference evidence="3" key="1">
    <citation type="journal article" date="2019" name="Int. J. Syst. Evol. Microbiol.">
        <title>The Global Catalogue of Microorganisms (GCM) 10K type strain sequencing project: providing services to taxonomists for standard genome sequencing and annotation.</title>
        <authorList>
            <consortium name="The Broad Institute Genomics Platform"/>
            <consortium name="The Broad Institute Genome Sequencing Center for Infectious Disease"/>
            <person name="Wu L."/>
            <person name="Ma J."/>
        </authorList>
    </citation>
    <scope>NUCLEOTIDE SEQUENCE [LARGE SCALE GENOMIC DNA]</scope>
    <source>
        <strain evidence="3">IBRC-M 10987</strain>
    </source>
</reference>
<keyword evidence="3" id="KW-1185">Reference proteome</keyword>